<dbReference type="Proteomes" id="UP000827517">
    <property type="component" value="Segment"/>
</dbReference>
<dbReference type="GeneID" id="77944032"/>
<accession>A0AAE7X0N4</accession>
<sequence length="156" mass="17776">MEKGMTDIKDGELTLRIKDRVNIGLRDHGVVGLHRVGFEIYLRNKGYSGIIGADDLFKYGQYEVNKNGRSSFLIFKDIPYSAVELLCGEHDFGDRTFSFEMEVEVDEDQVVHTGRTMMHGDNHVSFIGAAFWFEQVKMVGSLPAKFRRFKGECKDA</sequence>
<evidence type="ECO:0000313" key="1">
    <source>
        <dbReference type="EMBL" id="QZA70627.1"/>
    </source>
</evidence>
<reference evidence="1" key="1">
    <citation type="submission" date="2021-07" db="EMBL/GenBank/DDBJ databases">
        <authorList>
            <person name="Roth S.J."/>
            <person name="Krukonis G.P."/>
            <person name="Delesalle V.A."/>
        </authorList>
    </citation>
    <scope>NUCLEOTIDE SEQUENCE</scope>
</reference>
<evidence type="ECO:0000313" key="2">
    <source>
        <dbReference type="Proteomes" id="UP000827517"/>
    </source>
</evidence>
<dbReference type="KEGG" id="vg:77944032"/>
<keyword evidence="2" id="KW-1185">Reference proteome</keyword>
<name>A0AAE7X0N4_9CAUD</name>
<organism evidence="1 2">
    <name type="scientific">Erwinia phage AH04</name>
    <dbReference type="NCBI Taxonomy" id="2869569"/>
    <lineage>
        <taxon>Viruses</taxon>
        <taxon>Duplodnaviria</taxon>
        <taxon>Heunggongvirae</taxon>
        <taxon>Uroviricota</taxon>
        <taxon>Caudoviricetes</taxon>
        <taxon>Chimalliviridae</taxon>
        <taxon>Meadowvirus</taxon>
        <taxon>Meadowvirus AH04</taxon>
    </lineage>
</organism>
<dbReference type="RefSeq" id="YP_010667905.1">
    <property type="nucleotide sequence ID" value="NC_070952.1"/>
</dbReference>
<gene>
    <name evidence="1" type="primary">151</name>
    <name evidence="1" type="ORF">AH04_151</name>
</gene>
<proteinExistence type="predicted"/>
<protein>
    <submittedName>
        <fullName evidence="1">Uncharacterized protein</fullName>
    </submittedName>
</protein>
<dbReference type="EMBL" id="MZ501267">
    <property type="protein sequence ID" value="QZA70627.1"/>
    <property type="molecule type" value="Genomic_DNA"/>
</dbReference>